<feature type="transmembrane region" description="Helical" evidence="3">
    <location>
        <begin position="229"/>
        <end position="250"/>
    </location>
</feature>
<dbReference type="InterPro" id="IPR048254">
    <property type="entry name" value="CDP_ALCOHOL_P_TRANSF_CS"/>
</dbReference>
<comment type="similarity">
    <text evidence="2">Belongs to the CDP-alcohol phosphatidyltransferase class-I family.</text>
</comment>
<sequence>MAKLASQDRFLDLSDYGRSFGKMVANQLKNTRWTPIHVTLLFGVSGLLGVYCILENHQYWAGFFIILKSGIDAADGELARIKKTPSYSGRYLDSIFDIFLNFFFLTAICYVSEATFGLTLIAFFCIQLQGTLYNYYYVILRNKSVGADTTSKIFEYKAPRALAGESQKTVTILFQIYTIVYGGFDKIIHRLDPDAYKVKTFPNWFMTFVSLYGLGFQLLLIAAMLAFGWIAYIMPFLIGYSVFIFALIAIRKYFFGTKTHYR</sequence>
<keyword evidence="3" id="KW-1133">Transmembrane helix</keyword>
<dbReference type="GO" id="GO:0008654">
    <property type="term" value="P:phospholipid biosynthetic process"/>
    <property type="evidence" value="ECO:0007669"/>
    <property type="project" value="InterPro"/>
</dbReference>
<dbReference type="OrthoDB" id="1198827at2"/>
<dbReference type="InterPro" id="IPR000462">
    <property type="entry name" value="CDP-OH_P_trans"/>
</dbReference>
<comment type="caution">
    <text evidence="4">The sequence shown here is derived from an EMBL/GenBank/DDBJ whole genome shotgun (WGS) entry which is preliminary data.</text>
</comment>
<dbReference type="Pfam" id="PF01066">
    <property type="entry name" value="CDP-OH_P_transf"/>
    <property type="match status" value="1"/>
</dbReference>
<evidence type="ECO:0000313" key="4">
    <source>
        <dbReference type="EMBL" id="OCB78720.1"/>
    </source>
</evidence>
<keyword evidence="3" id="KW-0472">Membrane</keyword>
<evidence type="ECO:0000256" key="3">
    <source>
        <dbReference type="SAM" id="Phobius"/>
    </source>
</evidence>
<gene>
    <name evidence="4" type="ORF">LPBF_01625</name>
</gene>
<evidence type="ECO:0000313" key="5">
    <source>
        <dbReference type="Proteomes" id="UP000093510"/>
    </source>
</evidence>
<dbReference type="InterPro" id="IPR043130">
    <property type="entry name" value="CDP-OH_PTrfase_TM_dom"/>
</dbReference>
<organism evidence="4 5">
    <name type="scientific">Flavobacterium crassostreae</name>
    <dbReference type="NCBI Taxonomy" id="1763534"/>
    <lineage>
        <taxon>Bacteria</taxon>
        <taxon>Pseudomonadati</taxon>
        <taxon>Bacteroidota</taxon>
        <taxon>Flavobacteriia</taxon>
        <taxon>Flavobacteriales</taxon>
        <taxon>Flavobacteriaceae</taxon>
        <taxon>Flavobacterium</taxon>
    </lineage>
</organism>
<evidence type="ECO:0000256" key="1">
    <source>
        <dbReference type="ARBA" id="ARBA00022679"/>
    </source>
</evidence>
<dbReference type="RefSeq" id="WP_066331600.1">
    <property type="nucleotide sequence ID" value="NZ_CP017688.1"/>
</dbReference>
<evidence type="ECO:0000256" key="2">
    <source>
        <dbReference type="RuleBase" id="RU003750"/>
    </source>
</evidence>
<dbReference type="AlphaFoldDB" id="A0A1B9E9T0"/>
<accession>A0A1B9E9T0</accession>
<protein>
    <submittedName>
        <fullName evidence="4">CDP-alcohol phosphatidyltransferase</fullName>
    </submittedName>
</protein>
<keyword evidence="1 2" id="KW-0808">Transferase</keyword>
<keyword evidence="3" id="KW-0812">Transmembrane</keyword>
<feature type="transmembrane region" description="Helical" evidence="3">
    <location>
        <begin position="204"/>
        <end position="223"/>
    </location>
</feature>
<dbReference type="Proteomes" id="UP000093510">
    <property type="component" value="Unassembled WGS sequence"/>
</dbReference>
<keyword evidence="5" id="KW-1185">Reference proteome</keyword>
<dbReference type="STRING" id="1763534.GCA_001831475_01635"/>
<dbReference type="EMBL" id="LVEP01000002">
    <property type="protein sequence ID" value="OCB78720.1"/>
    <property type="molecule type" value="Genomic_DNA"/>
</dbReference>
<dbReference type="GO" id="GO:0016020">
    <property type="term" value="C:membrane"/>
    <property type="evidence" value="ECO:0007669"/>
    <property type="project" value="InterPro"/>
</dbReference>
<dbReference type="Gene3D" id="1.20.120.1760">
    <property type="match status" value="1"/>
</dbReference>
<feature type="transmembrane region" description="Helical" evidence="3">
    <location>
        <begin position="36"/>
        <end position="54"/>
    </location>
</feature>
<proteinExistence type="inferred from homology"/>
<reference evidence="4 5" key="1">
    <citation type="submission" date="2016-03" db="EMBL/GenBank/DDBJ databases">
        <authorList>
            <person name="Ploux O."/>
        </authorList>
    </citation>
    <scope>NUCLEOTIDE SEQUENCE [LARGE SCALE GENOMIC DNA]</scope>
    <source>
        <strain evidence="4 5">LPB0076</strain>
    </source>
</reference>
<dbReference type="GO" id="GO:0016780">
    <property type="term" value="F:phosphotransferase activity, for other substituted phosphate groups"/>
    <property type="evidence" value="ECO:0007669"/>
    <property type="project" value="InterPro"/>
</dbReference>
<name>A0A1B9E9T0_9FLAO</name>
<dbReference type="PROSITE" id="PS00379">
    <property type="entry name" value="CDP_ALCOHOL_P_TRANSF"/>
    <property type="match status" value="1"/>
</dbReference>